<reference evidence="1 2" key="1">
    <citation type="submission" date="2012-08" db="EMBL/GenBank/DDBJ databases">
        <title>Oryza genome evolution.</title>
        <authorList>
            <person name="Wing R.A."/>
        </authorList>
    </citation>
    <scope>NUCLEOTIDE SEQUENCE</scope>
</reference>
<dbReference type="AlphaFoldDB" id="A0A0D9XVV1"/>
<dbReference type="Proteomes" id="UP000032180">
    <property type="component" value="Chromosome 12"/>
</dbReference>
<dbReference type="Gramene" id="LPERR12G00100.1">
    <property type="protein sequence ID" value="LPERR12G00100.1"/>
    <property type="gene ID" value="LPERR12G00100"/>
</dbReference>
<proteinExistence type="predicted"/>
<evidence type="ECO:0000313" key="2">
    <source>
        <dbReference type="Proteomes" id="UP000032180"/>
    </source>
</evidence>
<reference evidence="2" key="2">
    <citation type="submission" date="2013-12" db="EMBL/GenBank/DDBJ databases">
        <authorList>
            <person name="Yu Y."/>
            <person name="Lee S."/>
            <person name="de Baynast K."/>
            <person name="Wissotski M."/>
            <person name="Liu L."/>
            <person name="Talag J."/>
            <person name="Goicoechea J."/>
            <person name="Angelova A."/>
            <person name="Jetty R."/>
            <person name="Kudrna D."/>
            <person name="Golser W."/>
            <person name="Rivera L."/>
            <person name="Zhang J."/>
            <person name="Wing R."/>
        </authorList>
    </citation>
    <scope>NUCLEOTIDE SEQUENCE</scope>
</reference>
<dbReference type="HOGENOM" id="CLU_2137075_0_0_1"/>
<accession>A0A0D9XVV1</accession>
<protein>
    <submittedName>
        <fullName evidence="1">Uncharacterized protein</fullName>
    </submittedName>
</protein>
<evidence type="ECO:0000313" key="1">
    <source>
        <dbReference type="EnsemblPlants" id="LPERR12G00100.1"/>
    </source>
</evidence>
<name>A0A0D9XVV1_9ORYZ</name>
<reference evidence="1" key="3">
    <citation type="submission" date="2015-04" db="UniProtKB">
        <authorList>
            <consortium name="EnsemblPlants"/>
        </authorList>
    </citation>
    <scope>IDENTIFICATION</scope>
</reference>
<keyword evidence="2" id="KW-1185">Reference proteome</keyword>
<sequence length="113" mass="12975">MRDIGEKQFSIIASAVRAPAYTTCRAARRRWWIRTLDAVVFTRNLGVEVDIVSARLFWIGAQHHLPLSENMMISNKGKEITKRRHTFGSYLVPKRGCKLCELICWKKGALTMP</sequence>
<organism evidence="1 2">
    <name type="scientific">Leersia perrieri</name>
    <dbReference type="NCBI Taxonomy" id="77586"/>
    <lineage>
        <taxon>Eukaryota</taxon>
        <taxon>Viridiplantae</taxon>
        <taxon>Streptophyta</taxon>
        <taxon>Embryophyta</taxon>
        <taxon>Tracheophyta</taxon>
        <taxon>Spermatophyta</taxon>
        <taxon>Magnoliopsida</taxon>
        <taxon>Liliopsida</taxon>
        <taxon>Poales</taxon>
        <taxon>Poaceae</taxon>
        <taxon>BOP clade</taxon>
        <taxon>Oryzoideae</taxon>
        <taxon>Oryzeae</taxon>
        <taxon>Oryzinae</taxon>
        <taxon>Leersia</taxon>
    </lineage>
</organism>
<dbReference type="EnsemblPlants" id="LPERR12G00100.1">
    <property type="protein sequence ID" value="LPERR12G00100.1"/>
    <property type="gene ID" value="LPERR12G00100"/>
</dbReference>